<protein>
    <submittedName>
        <fullName evidence="1">Uncharacterized protein</fullName>
    </submittedName>
</protein>
<reference evidence="1 2" key="1">
    <citation type="submission" date="2013-08" db="EMBL/GenBank/DDBJ databases">
        <authorList>
            <person name="Weinstock G."/>
            <person name="Sodergren E."/>
            <person name="Wylie T."/>
            <person name="Fulton L."/>
            <person name="Fulton R."/>
            <person name="Fronick C."/>
            <person name="O'Laughlin M."/>
            <person name="Godfrey J."/>
            <person name="Miner T."/>
            <person name="Herter B."/>
            <person name="Appelbaum E."/>
            <person name="Cordes M."/>
            <person name="Lek S."/>
            <person name="Wollam A."/>
            <person name="Pepin K.H."/>
            <person name="Palsikar V.B."/>
            <person name="Mitreva M."/>
            <person name="Wilson R.K."/>
        </authorList>
    </citation>
    <scope>NUCLEOTIDE SEQUENCE [LARGE SCALE GENOMIC DNA]</scope>
    <source>
        <strain evidence="1 2">ATCC 12856</strain>
    </source>
</reference>
<evidence type="ECO:0000313" key="1">
    <source>
        <dbReference type="EMBL" id="ERI10368.1"/>
    </source>
</evidence>
<accession>U1X754</accession>
<organism evidence="1 2">
    <name type="scientific">Aneurinibacillus aneurinilyticus ATCC 12856</name>
    <dbReference type="NCBI Taxonomy" id="649747"/>
    <lineage>
        <taxon>Bacteria</taxon>
        <taxon>Bacillati</taxon>
        <taxon>Bacillota</taxon>
        <taxon>Bacilli</taxon>
        <taxon>Bacillales</taxon>
        <taxon>Paenibacillaceae</taxon>
        <taxon>Aneurinibacillus group</taxon>
        <taxon>Aneurinibacillus</taxon>
    </lineage>
</organism>
<dbReference type="Proteomes" id="UP000016511">
    <property type="component" value="Unassembled WGS sequence"/>
</dbReference>
<sequence length="43" mass="4911">MDREGANFLPSSGFSLNTYFLRISKSSTNYLFPKHIEGTRIIT</sequence>
<dbReference type="HOGENOM" id="CLU_3228903_0_0_9"/>
<gene>
    <name evidence="1" type="ORF">HMPREF0083_01535</name>
</gene>
<keyword evidence="2" id="KW-1185">Reference proteome</keyword>
<evidence type="ECO:0000313" key="2">
    <source>
        <dbReference type="Proteomes" id="UP000016511"/>
    </source>
</evidence>
<proteinExistence type="predicted"/>
<name>U1X754_ANEAE</name>
<dbReference type="STRING" id="649747.HMPREF0083_01535"/>
<dbReference type="AlphaFoldDB" id="U1X754"/>
<dbReference type="EMBL" id="AWSJ01000101">
    <property type="protein sequence ID" value="ERI10368.1"/>
    <property type="molecule type" value="Genomic_DNA"/>
</dbReference>
<comment type="caution">
    <text evidence="1">The sequence shown here is derived from an EMBL/GenBank/DDBJ whole genome shotgun (WGS) entry which is preliminary data.</text>
</comment>